<proteinExistence type="predicted"/>
<sequence>MAMGPAIDFDVMPRSPHALSAVELETFVKLVTDERLNEDDSTDEYGSDGTSIAGGDVELPIGVGQAWRGARKAAQRYDHKYMEAEVRIRLLGSVIPR</sequence>
<dbReference type="AlphaFoldDB" id="A0A0N0V5B6"/>
<organism evidence="1 2">
    <name type="scientific">Fusarium langsethiae</name>
    <dbReference type="NCBI Taxonomy" id="179993"/>
    <lineage>
        <taxon>Eukaryota</taxon>
        <taxon>Fungi</taxon>
        <taxon>Dikarya</taxon>
        <taxon>Ascomycota</taxon>
        <taxon>Pezizomycotina</taxon>
        <taxon>Sordariomycetes</taxon>
        <taxon>Hypocreomycetidae</taxon>
        <taxon>Hypocreales</taxon>
        <taxon>Nectriaceae</taxon>
        <taxon>Fusarium</taxon>
    </lineage>
</organism>
<keyword evidence="2" id="KW-1185">Reference proteome</keyword>
<comment type="caution">
    <text evidence="1">The sequence shown here is derived from an EMBL/GenBank/DDBJ whole genome shotgun (WGS) entry which is preliminary data.</text>
</comment>
<protein>
    <submittedName>
        <fullName evidence="1">Uncharacterized protein</fullName>
    </submittedName>
</protein>
<gene>
    <name evidence="1" type="ORF">FLAG1_09590</name>
</gene>
<dbReference type="Proteomes" id="UP000037904">
    <property type="component" value="Unassembled WGS sequence"/>
</dbReference>
<evidence type="ECO:0000313" key="2">
    <source>
        <dbReference type="Proteomes" id="UP000037904"/>
    </source>
</evidence>
<dbReference type="EMBL" id="JXCE01000387">
    <property type="protein sequence ID" value="KPA37597.1"/>
    <property type="molecule type" value="Genomic_DNA"/>
</dbReference>
<name>A0A0N0V5B6_FUSLA</name>
<evidence type="ECO:0000313" key="1">
    <source>
        <dbReference type="EMBL" id="KPA37597.1"/>
    </source>
</evidence>
<accession>A0A0N0V5B6</accession>
<reference evidence="1 2" key="1">
    <citation type="submission" date="2015-04" db="EMBL/GenBank/DDBJ databases">
        <title>The draft genome sequence of Fusarium langsethiae, a T-2/HT-2 mycotoxin producer.</title>
        <authorList>
            <person name="Lysoe E."/>
            <person name="Divon H.H."/>
            <person name="Terzi V."/>
            <person name="Orru L."/>
            <person name="Lamontanara A."/>
            <person name="Kolseth A.-K."/>
            <person name="Frandsen R.J."/>
            <person name="Nielsen K."/>
            <person name="Thrane U."/>
        </authorList>
    </citation>
    <scope>NUCLEOTIDE SEQUENCE [LARGE SCALE GENOMIC DNA]</scope>
    <source>
        <strain evidence="1 2">Fl201059</strain>
    </source>
</reference>